<reference evidence="1 2" key="1">
    <citation type="submission" date="2013-06" db="EMBL/GenBank/DDBJ databases">
        <authorList>
            <person name="Weinstock G."/>
            <person name="Sodergren E."/>
            <person name="Lobos E.A."/>
            <person name="Fulton L."/>
            <person name="Fulton R."/>
            <person name="Courtney L."/>
            <person name="Fronick C."/>
            <person name="O'Laughlin M."/>
            <person name="Godfrey J."/>
            <person name="Wilson R.M."/>
            <person name="Miner T."/>
            <person name="Farmer C."/>
            <person name="Delehaunty K."/>
            <person name="Cordes M."/>
            <person name="Minx P."/>
            <person name="Tomlinson C."/>
            <person name="Chen J."/>
            <person name="Wollam A."/>
            <person name="Pepin K.H."/>
            <person name="Bhonagiri V."/>
            <person name="Zhang X."/>
            <person name="Warren W."/>
            <person name="Mitreva M."/>
            <person name="Mardis E.R."/>
            <person name="Wilson R.K."/>
        </authorList>
    </citation>
    <scope>NUCLEOTIDE SEQUENCE [LARGE SCALE GENOMIC DNA]</scope>
    <source>
        <strain evidence="1 2">F0279</strain>
    </source>
</reference>
<organism evidence="1 2">
    <name type="scientific">Leptotrichia wadei (strain F0279)</name>
    <dbReference type="NCBI Taxonomy" id="888055"/>
    <lineage>
        <taxon>Bacteria</taxon>
        <taxon>Fusobacteriati</taxon>
        <taxon>Fusobacteriota</taxon>
        <taxon>Fusobacteriia</taxon>
        <taxon>Fusobacteriales</taxon>
        <taxon>Leptotrichiaceae</taxon>
        <taxon>Leptotrichia</taxon>
    </lineage>
</organism>
<dbReference type="HOGENOM" id="CLU_2142818_0_0_0"/>
<comment type="caution">
    <text evidence="1">The sequence shown here is derived from an EMBL/GenBank/DDBJ whole genome shotgun (WGS) entry which is preliminary data.</text>
</comment>
<dbReference type="EMBL" id="AWVM01000056">
    <property type="protein sequence ID" value="ERK51686.1"/>
    <property type="molecule type" value="Genomic_DNA"/>
</dbReference>
<name>U2Q5N9_LEPWF</name>
<protein>
    <submittedName>
        <fullName evidence="1">Uncharacterized protein</fullName>
    </submittedName>
</protein>
<dbReference type="Proteomes" id="UP000016626">
    <property type="component" value="Unassembled WGS sequence"/>
</dbReference>
<dbReference type="AlphaFoldDB" id="U2Q5N9"/>
<accession>U2Q5N9</accession>
<evidence type="ECO:0000313" key="2">
    <source>
        <dbReference type="Proteomes" id="UP000016626"/>
    </source>
</evidence>
<dbReference type="PATRIC" id="fig|888055.3.peg.1025"/>
<sequence length="114" mass="13245">MYMKIKFKSSTKNFEEQLYDAINSEISEKLGTEVDIRKNTSVNAPADHFFTPEFIQSETNNKFQNIEGFLTYIGIHNTQNLKDCPDEKINEHVKTFTSSSTWQELFDKAVKKVL</sequence>
<evidence type="ECO:0000313" key="1">
    <source>
        <dbReference type="EMBL" id="ERK51686.1"/>
    </source>
</evidence>
<gene>
    <name evidence="1" type="ORF">HMPREF9015_01069</name>
</gene>
<proteinExistence type="predicted"/>